<organism evidence="7 8">
    <name type="scientific">Carya illinoinensis</name>
    <name type="common">Pecan</name>
    <dbReference type="NCBI Taxonomy" id="32201"/>
    <lineage>
        <taxon>Eukaryota</taxon>
        <taxon>Viridiplantae</taxon>
        <taxon>Streptophyta</taxon>
        <taxon>Embryophyta</taxon>
        <taxon>Tracheophyta</taxon>
        <taxon>Spermatophyta</taxon>
        <taxon>Magnoliopsida</taxon>
        <taxon>eudicotyledons</taxon>
        <taxon>Gunneridae</taxon>
        <taxon>Pentapetalae</taxon>
        <taxon>rosids</taxon>
        <taxon>fabids</taxon>
        <taxon>Fagales</taxon>
        <taxon>Juglandaceae</taxon>
        <taxon>Carya</taxon>
    </lineage>
</organism>
<dbReference type="InterPro" id="IPR050668">
    <property type="entry name" value="Cytochrome_b5"/>
</dbReference>
<dbReference type="InterPro" id="IPR001199">
    <property type="entry name" value="Cyt_B5-like_heme/steroid-bd"/>
</dbReference>
<dbReference type="Pfam" id="PF00173">
    <property type="entry name" value="Cyt-b5"/>
    <property type="match status" value="1"/>
</dbReference>
<dbReference type="EMBL" id="CM031809">
    <property type="protein sequence ID" value="KAG6667743.1"/>
    <property type="molecule type" value="Genomic_DNA"/>
</dbReference>
<dbReference type="AlphaFoldDB" id="A0A8T1RN87"/>
<dbReference type="GO" id="GO:0016020">
    <property type="term" value="C:membrane"/>
    <property type="evidence" value="ECO:0007669"/>
    <property type="project" value="TreeGrafter"/>
</dbReference>
<keyword evidence="2" id="KW-0349">Heme</keyword>
<dbReference type="PANTHER" id="PTHR19359">
    <property type="entry name" value="CYTOCHROME B5"/>
    <property type="match status" value="1"/>
</dbReference>
<evidence type="ECO:0000313" key="8">
    <source>
        <dbReference type="Proteomes" id="UP000811609"/>
    </source>
</evidence>
<keyword evidence="8" id="KW-1185">Reference proteome</keyword>
<dbReference type="GO" id="GO:0005783">
    <property type="term" value="C:endoplasmic reticulum"/>
    <property type="evidence" value="ECO:0007669"/>
    <property type="project" value="UniProtKB-SubCell"/>
</dbReference>
<keyword evidence="4" id="KW-0256">Endoplasmic reticulum</keyword>
<proteinExistence type="predicted"/>
<keyword evidence="3" id="KW-0479">Metal-binding</keyword>
<comment type="subcellular location">
    <subcellularLocation>
        <location evidence="1">Endoplasmic reticulum</location>
    </subcellularLocation>
</comment>
<sequence length="113" mass="12749">MLEIQAYVTNHSIWSRSNGKVYDVTNFLEDHPSGDDVLLSTTGKDATDDFEDVGHNDSAKKMMNEYYVGEIDASTIPKKTTYKPSNQLITIRTRHPNSLSSSSSSLFPLQYWV</sequence>
<dbReference type="GO" id="GO:0020037">
    <property type="term" value="F:heme binding"/>
    <property type="evidence" value="ECO:0007669"/>
    <property type="project" value="TreeGrafter"/>
</dbReference>
<dbReference type="PANTHER" id="PTHR19359:SF129">
    <property type="entry name" value="CYTOCHROME B5 ISOFORM B"/>
    <property type="match status" value="1"/>
</dbReference>
<dbReference type="Proteomes" id="UP000811609">
    <property type="component" value="Chromosome 1"/>
</dbReference>
<evidence type="ECO:0000259" key="6">
    <source>
        <dbReference type="PROSITE" id="PS50255"/>
    </source>
</evidence>
<reference evidence="7" key="1">
    <citation type="submission" date="2020-12" db="EMBL/GenBank/DDBJ databases">
        <title>WGS assembly of Carya illinoinensis cv. Pawnee.</title>
        <authorList>
            <person name="Platts A."/>
            <person name="Shu S."/>
            <person name="Wright S."/>
            <person name="Barry K."/>
            <person name="Edger P."/>
            <person name="Pires J.C."/>
            <person name="Schmutz J."/>
        </authorList>
    </citation>
    <scope>NUCLEOTIDE SEQUENCE</scope>
    <source>
        <tissue evidence="7">Leaf</tissue>
    </source>
</reference>
<evidence type="ECO:0000256" key="1">
    <source>
        <dbReference type="ARBA" id="ARBA00004240"/>
    </source>
</evidence>
<evidence type="ECO:0000256" key="4">
    <source>
        <dbReference type="ARBA" id="ARBA00022824"/>
    </source>
</evidence>
<evidence type="ECO:0000313" key="7">
    <source>
        <dbReference type="EMBL" id="KAG6667743.1"/>
    </source>
</evidence>
<evidence type="ECO:0000256" key="3">
    <source>
        <dbReference type="ARBA" id="ARBA00022723"/>
    </source>
</evidence>
<evidence type="ECO:0000256" key="5">
    <source>
        <dbReference type="ARBA" id="ARBA00023004"/>
    </source>
</evidence>
<keyword evidence="5" id="KW-0408">Iron</keyword>
<dbReference type="PROSITE" id="PS50255">
    <property type="entry name" value="CYTOCHROME_B5_2"/>
    <property type="match status" value="1"/>
</dbReference>
<gene>
    <name evidence="7" type="ORF">CIPAW_01G122200</name>
</gene>
<protein>
    <recommendedName>
        <fullName evidence="6">Cytochrome b5 heme-binding domain-containing protein</fullName>
    </recommendedName>
</protein>
<feature type="domain" description="Cytochrome b5 heme-binding" evidence="6">
    <location>
        <begin position="1"/>
        <end position="72"/>
    </location>
</feature>
<evidence type="ECO:0000256" key="2">
    <source>
        <dbReference type="ARBA" id="ARBA00022617"/>
    </source>
</evidence>
<comment type="caution">
    <text evidence="7">The sequence shown here is derived from an EMBL/GenBank/DDBJ whole genome shotgun (WGS) entry which is preliminary data.</text>
</comment>
<name>A0A8T1RN87_CARIL</name>
<dbReference type="GO" id="GO:0046872">
    <property type="term" value="F:metal ion binding"/>
    <property type="evidence" value="ECO:0007669"/>
    <property type="project" value="UniProtKB-KW"/>
</dbReference>
<dbReference type="SMART" id="SM01117">
    <property type="entry name" value="Cyt-b5"/>
    <property type="match status" value="1"/>
</dbReference>
<accession>A0A8T1RN87</accession>